<comment type="caution">
    <text evidence="2">The sequence shown here is derived from an EMBL/GenBank/DDBJ whole genome shotgun (WGS) entry which is preliminary data.</text>
</comment>
<dbReference type="InterPro" id="IPR001031">
    <property type="entry name" value="Thioesterase"/>
</dbReference>
<dbReference type="Pfam" id="PF00975">
    <property type="entry name" value="Thioesterase"/>
    <property type="match status" value="1"/>
</dbReference>
<keyword evidence="3" id="KW-1185">Reference proteome</keyword>
<evidence type="ECO:0000259" key="1">
    <source>
        <dbReference type="Pfam" id="PF00975"/>
    </source>
</evidence>
<dbReference type="EMBL" id="JAWWNJ010000011">
    <property type="protein sequence ID" value="KAK7044471.1"/>
    <property type="molecule type" value="Genomic_DNA"/>
</dbReference>
<dbReference type="GO" id="GO:0016787">
    <property type="term" value="F:hydrolase activity"/>
    <property type="evidence" value="ECO:0007669"/>
    <property type="project" value="UniProtKB-KW"/>
</dbReference>
<gene>
    <name evidence="2" type="ORF">R3P38DRAFT_2878934</name>
</gene>
<dbReference type="AlphaFoldDB" id="A0AAW0CW81"/>
<sequence length="315" mass="35083">MSNATEPPKQSSSSRNVGFGTETVVELSRVRSDNEPPLIILHGGGGALQAFEPLKKAFKSGLWGIQITPSTPLHSIAAQAHHYFVKIKEKQQRGPYRLSAFSASSIILVALARIFEDHGDEVIQLAFVDHFPTIFLCPEIGVVWRDGKLEEDVQVARQRFVANSFRSVCEITRRDMGGQDARRHELADDLIRALDGIEPSSDFAVLFFETMGCYLGAVFDLVIGMSEKRDSGSLMEGLAMWIRTLKAPITVYICSHGVIGEVPQRCRKEWGDLGVHRCRDDSRVVYLDAGHYDVLWNSLLIRDLQEGFAPVEALL</sequence>
<protein>
    <submittedName>
        <fullName evidence="2">Alpha/Beta hydrolase protein</fullName>
    </submittedName>
</protein>
<name>A0AAW0CW81_9AGAR</name>
<dbReference type="SUPFAM" id="SSF53474">
    <property type="entry name" value="alpha/beta-Hydrolases"/>
    <property type="match status" value="1"/>
</dbReference>
<dbReference type="Gene3D" id="3.40.50.1820">
    <property type="entry name" value="alpha/beta hydrolase"/>
    <property type="match status" value="1"/>
</dbReference>
<proteinExistence type="predicted"/>
<dbReference type="InterPro" id="IPR029058">
    <property type="entry name" value="AB_hydrolase_fold"/>
</dbReference>
<feature type="domain" description="Thioesterase" evidence="1">
    <location>
        <begin position="37"/>
        <end position="133"/>
    </location>
</feature>
<evidence type="ECO:0000313" key="3">
    <source>
        <dbReference type="Proteomes" id="UP001362999"/>
    </source>
</evidence>
<evidence type="ECO:0000313" key="2">
    <source>
        <dbReference type="EMBL" id="KAK7044471.1"/>
    </source>
</evidence>
<accession>A0AAW0CW81</accession>
<dbReference type="Proteomes" id="UP001362999">
    <property type="component" value="Unassembled WGS sequence"/>
</dbReference>
<keyword evidence="2" id="KW-0378">Hydrolase</keyword>
<reference evidence="2 3" key="1">
    <citation type="journal article" date="2024" name="J Genomics">
        <title>Draft genome sequencing and assembly of Favolaschia claudopus CIRM-BRFM 2984 isolated from oak limbs.</title>
        <authorList>
            <person name="Navarro D."/>
            <person name="Drula E."/>
            <person name="Chaduli D."/>
            <person name="Cazenave R."/>
            <person name="Ahrendt S."/>
            <person name="Wang J."/>
            <person name="Lipzen A."/>
            <person name="Daum C."/>
            <person name="Barry K."/>
            <person name="Grigoriev I.V."/>
            <person name="Favel A."/>
            <person name="Rosso M.N."/>
            <person name="Martin F."/>
        </authorList>
    </citation>
    <scope>NUCLEOTIDE SEQUENCE [LARGE SCALE GENOMIC DNA]</scope>
    <source>
        <strain evidence="2 3">CIRM-BRFM 2984</strain>
    </source>
</reference>
<organism evidence="2 3">
    <name type="scientific">Favolaschia claudopus</name>
    <dbReference type="NCBI Taxonomy" id="2862362"/>
    <lineage>
        <taxon>Eukaryota</taxon>
        <taxon>Fungi</taxon>
        <taxon>Dikarya</taxon>
        <taxon>Basidiomycota</taxon>
        <taxon>Agaricomycotina</taxon>
        <taxon>Agaricomycetes</taxon>
        <taxon>Agaricomycetidae</taxon>
        <taxon>Agaricales</taxon>
        <taxon>Marasmiineae</taxon>
        <taxon>Mycenaceae</taxon>
        <taxon>Favolaschia</taxon>
    </lineage>
</organism>